<feature type="non-terminal residue" evidence="1">
    <location>
        <position position="1"/>
    </location>
</feature>
<dbReference type="RefSeq" id="WP_275569950.1">
    <property type="nucleotide sequence ID" value="NZ_JARGYC010000148.1"/>
</dbReference>
<comment type="caution">
    <text evidence="1">The sequence shown here is derived from an EMBL/GenBank/DDBJ whole genome shotgun (WGS) entry which is preliminary data.</text>
</comment>
<proteinExistence type="predicted"/>
<name>A0AAE3NZL4_9RHOB</name>
<protein>
    <submittedName>
        <fullName evidence="1">Uncharacterized protein</fullName>
    </submittedName>
</protein>
<accession>A0AAE3NZL4</accession>
<keyword evidence="2" id="KW-1185">Reference proteome</keyword>
<dbReference type="EMBL" id="JARGYC010000148">
    <property type="protein sequence ID" value="MDF0603840.1"/>
    <property type="molecule type" value="Genomic_DNA"/>
</dbReference>
<gene>
    <name evidence="1" type="ORF">P1J78_24305</name>
</gene>
<organism evidence="1 2">
    <name type="scientific">Psychromarinibacter sediminicola</name>
    <dbReference type="NCBI Taxonomy" id="3033385"/>
    <lineage>
        <taxon>Bacteria</taxon>
        <taxon>Pseudomonadati</taxon>
        <taxon>Pseudomonadota</taxon>
        <taxon>Alphaproteobacteria</taxon>
        <taxon>Rhodobacterales</taxon>
        <taxon>Paracoccaceae</taxon>
        <taxon>Psychromarinibacter</taxon>
    </lineage>
</organism>
<dbReference type="AlphaFoldDB" id="A0AAE3NZL4"/>
<sequence length="588" mass="63315">VDWTGPDYHDDYIMVTEPGGTDSINYTRTRSGAPLELKLPPEPGTYDIVYIMRQDRTELARISIEVTEVEATLSAPAEGAAGQTIQVDWTGPDYRDDYIAVTEPGGTDSIAYTRTRRGSPLELALPSEPGTYDIIYVMRQDRRVLARTTITVAETDASLDAPSEGRMGDTIRVDWTGPDYPDDYIAVTEPGGSDWIAYSYTREGSPLELTLPGAPGAYEIAYVVDRDNTVLARRPVTVSAVSATLTPPQTLPAGATVDIAWTGPDDRDDYIAVTERGGTGWINYAYTRDGSPARLTLPGEPGAYDITYVMNQNRKVLARVEVTVTDVGYSVSAPETAPAGGTVEVTWEGPAYENDYIAVAAPDAPDNRYLTYTYTREGSPLTVDLPPEPGRYEIRYVLGQDRLVKATATLDVTPVDATLSGPAAAPAGSDIQVDWTGPGYQNDYIDIAAPDAPPKDYAAYAYTRTGDPVTITLPTTPGDYVLRYVMASGGRTILARQPIALEPISATLDAPATAPAGSTLTVNWTGPGYRSDYVALVKPGESGSVDYFYTRTGPTGELDLPEAAGAYELRYVLGQGQTVLTTQPLTLE</sequence>
<evidence type="ECO:0000313" key="2">
    <source>
        <dbReference type="Proteomes" id="UP001220964"/>
    </source>
</evidence>
<evidence type="ECO:0000313" key="1">
    <source>
        <dbReference type="EMBL" id="MDF0603840.1"/>
    </source>
</evidence>
<dbReference type="Proteomes" id="UP001220964">
    <property type="component" value="Unassembled WGS sequence"/>
</dbReference>
<reference evidence="1" key="1">
    <citation type="submission" date="2023-03" db="EMBL/GenBank/DDBJ databases">
        <title>Multiphase analysis and comparison of six strains from genera Psychromarinibacter, Lutimaribacter, and Maritimibacter, including a novel species: Psychromarinibacter sediminicola sp. nov.</title>
        <authorList>
            <person name="Wang Y.-H."/>
            <person name="Ye M.-Q."/>
            <person name="Du Z.-J."/>
        </authorList>
    </citation>
    <scope>NUCLEOTIDE SEQUENCE</scope>
    <source>
        <strain evidence="1">C21-152</strain>
    </source>
</reference>